<keyword evidence="1" id="KW-0732">Signal</keyword>
<proteinExistence type="predicted"/>
<evidence type="ECO:0000256" key="1">
    <source>
        <dbReference type="SAM" id="SignalP"/>
    </source>
</evidence>
<keyword evidence="3" id="KW-1185">Reference proteome</keyword>
<organism evidence="2 3">
    <name type="scientific">Devosia oryziradicis</name>
    <dbReference type="NCBI Taxonomy" id="2801335"/>
    <lineage>
        <taxon>Bacteria</taxon>
        <taxon>Pseudomonadati</taxon>
        <taxon>Pseudomonadota</taxon>
        <taxon>Alphaproteobacteria</taxon>
        <taxon>Hyphomicrobiales</taxon>
        <taxon>Devosiaceae</taxon>
        <taxon>Devosia</taxon>
    </lineage>
</organism>
<gene>
    <name evidence="2" type="ORF">JI749_11870</name>
</gene>
<accession>A0ABX7BT29</accession>
<dbReference type="EMBL" id="CP068047">
    <property type="protein sequence ID" value="QQR35073.1"/>
    <property type="molecule type" value="Genomic_DNA"/>
</dbReference>
<feature type="chain" id="PRO_5045423260" evidence="1">
    <location>
        <begin position="22"/>
        <end position="152"/>
    </location>
</feature>
<sequence>MIRPATATAIALWSVAAPAMAWEFGMVGDQTFWTGTRDREGRTQLVFFCTQAMPGIVQLQILTPEPGPAGPVAVELSIATSEGHFGPVSARATSLDGKLTIATTGVDLAAMNAAQSVYLEADEISLSYYESTWHYPGADRSEGFGAMLDACG</sequence>
<feature type="signal peptide" evidence="1">
    <location>
        <begin position="1"/>
        <end position="21"/>
    </location>
</feature>
<dbReference type="RefSeq" id="WP_201653976.1">
    <property type="nucleotide sequence ID" value="NZ_CP068047.1"/>
</dbReference>
<reference evidence="2 3" key="1">
    <citation type="submission" date="2021-01" db="EMBL/GenBank/DDBJ databases">
        <title>Genome seq and assembly of Devosia sp. G19.</title>
        <authorList>
            <person name="Chhetri G."/>
        </authorList>
    </citation>
    <scope>NUCLEOTIDE SEQUENCE [LARGE SCALE GENOMIC DNA]</scope>
    <source>
        <strain evidence="2 3">G19</strain>
    </source>
</reference>
<evidence type="ECO:0000313" key="2">
    <source>
        <dbReference type="EMBL" id="QQR35073.1"/>
    </source>
</evidence>
<evidence type="ECO:0000313" key="3">
    <source>
        <dbReference type="Proteomes" id="UP000595460"/>
    </source>
</evidence>
<dbReference type="Proteomes" id="UP000595460">
    <property type="component" value="Chromosome"/>
</dbReference>
<name>A0ABX7BT29_9HYPH</name>
<protein>
    <submittedName>
        <fullName evidence="2">Uncharacterized protein</fullName>
    </submittedName>
</protein>